<evidence type="ECO:0000313" key="3">
    <source>
        <dbReference type="EMBL" id="KAH7053291.1"/>
    </source>
</evidence>
<dbReference type="InterPro" id="IPR021514">
    <property type="entry name" value="DUF3176"/>
</dbReference>
<accession>A0ABQ8GEC2</accession>
<feature type="compositionally biased region" description="Polar residues" evidence="1">
    <location>
        <begin position="28"/>
        <end position="45"/>
    </location>
</feature>
<evidence type="ECO:0000256" key="1">
    <source>
        <dbReference type="SAM" id="MobiDB-lite"/>
    </source>
</evidence>
<keyword evidence="2" id="KW-1133">Transmembrane helix</keyword>
<reference evidence="3 4" key="1">
    <citation type="journal article" date="2021" name="Nat. Commun.">
        <title>Genetic determinants of endophytism in the Arabidopsis root mycobiome.</title>
        <authorList>
            <person name="Mesny F."/>
            <person name="Miyauchi S."/>
            <person name="Thiergart T."/>
            <person name="Pickel B."/>
            <person name="Atanasova L."/>
            <person name="Karlsson M."/>
            <person name="Huettel B."/>
            <person name="Barry K.W."/>
            <person name="Haridas S."/>
            <person name="Chen C."/>
            <person name="Bauer D."/>
            <person name="Andreopoulos W."/>
            <person name="Pangilinan J."/>
            <person name="LaButti K."/>
            <person name="Riley R."/>
            <person name="Lipzen A."/>
            <person name="Clum A."/>
            <person name="Drula E."/>
            <person name="Henrissat B."/>
            <person name="Kohler A."/>
            <person name="Grigoriev I.V."/>
            <person name="Martin F.M."/>
            <person name="Hacquard S."/>
        </authorList>
    </citation>
    <scope>NUCLEOTIDE SEQUENCE [LARGE SCALE GENOMIC DNA]</scope>
    <source>
        <strain evidence="3 4">MPI-SDFR-AT-0080</strain>
    </source>
</reference>
<keyword evidence="2" id="KW-0812">Transmembrane</keyword>
<dbReference type="PANTHER" id="PTHR35394:SF5">
    <property type="entry name" value="DUF3176 DOMAIN-CONTAINING PROTEIN"/>
    <property type="match status" value="1"/>
</dbReference>
<keyword evidence="2" id="KW-0472">Membrane</keyword>
<feature type="transmembrane region" description="Helical" evidence="2">
    <location>
        <begin position="101"/>
        <end position="123"/>
    </location>
</feature>
<feature type="transmembrane region" description="Helical" evidence="2">
    <location>
        <begin position="199"/>
        <end position="221"/>
    </location>
</feature>
<evidence type="ECO:0000256" key="2">
    <source>
        <dbReference type="SAM" id="Phobius"/>
    </source>
</evidence>
<feature type="compositionally biased region" description="Basic and acidic residues" evidence="1">
    <location>
        <begin position="1"/>
        <end position="15"/>
    </location>
</feature>
<proteinExistence type="predicted"/>
<name>A0ABQ8GEC2_9PEZI</name>
<dbReference type="Pfam" id="PF11374">
    <property type="entry name" value="DUF3176"/>
    <property type="match status" value="1"/>
</dbReference>
<comment type="caution">
    <text evidence="3">The sequence shown here is derived from an EMBL/GenBank/DDBJ whole genome shotgun (WGS) entry which is preliminary data.</text>
</comment>
<protein>
    <submittedName>
        <fullName evidence="3">Uncharacterized protein</fullName>
    </submittedName>
</protein>
<feature type="region of interest" description="Disordered" evidence="1">
    <location>
        <begin position="1"/>
        <end position="45"/>
    </location>
</feature>
<feature type="transmembrane region" description="Helical" evidence="2">
    <location>
        <begin position="143"/>
        <end position="163"/>
    </location>
</feature>
<gene>
    <name evidence="3" type="ORF">B0J12DRAFT_698495</name>
</gene>
<dbReference type="PANTHER" id="PTHR35394">
    <property type="entry name" value="DUF3176 DOMAIN-CONTAINING PROTEIN"/>
    <property type="match status" value="1"/>
</dbReference>
<dbReference type="Proteomes" id="UP000774617">
    <property type="component" value="Unassembled WGS sequence"/>
</dbReference>
<dbReference type="EMBL" id="JAGTJR010000010">
    <property type="protein sequence ID" value="KAH7053291.1"/>
    <property type="molecule type" value="Genomic_DNA"/>
</dbReference>
<feature type="region of interest" description="Disordered" evidence="1">
    <location>
        <begin position="62"/>
        <end position="85"/>
    </location>
</feature>
<keyword evidence="4" id="KW-1185">Reference proteome</keyword>
<organism evidence="3 4">
    <name type="scientific">Macrophomina phaseolina</name>
    <dbReference type="NCBI Taxonomy" id="35725"/>
    <lineage>
        <taxon>Eukaryota</taxon>
        <taxon>Fungi</taxon>
        <taxon>Dikarya</taxon>
        <taxon>Ascomycota</taxon>
        <taxon>Pezizomycotina</taxon>
        <taxon>Dothideomycetes</taxon>
        <taxon>Dothideomycetes incertae sedis</taxon>
        <taxon>Botryosphaeriales</taxon>
        <taxon>Botryosphaeriaceae</taxon>
        <taxon>Macrophomina</taxon>
    </lineage>
</organism>
<sequence>MNHQNPRDMSAELRQHCQPGDSGFESISALSKNPSGGSNSQENLGISSKTSGICLEASSISERSVTASRPAPHKTEQAQSRPSNVKGQRQLSNWISLCNRWWYWELACMFLGTCCIVAVIIILATVNGIALDSWKFPIQPNSLISVFITVGKSALLLPVAECISQAKWIQFKNAPHPLVKLQEYDEASRGPWGSLQLLLNWRAGICIAQAGALLTILALALEPFTQQIIAYPSRQVTPTFESASQRATRDLDFFDQVAMNGAVLEGIYFSQIASAAFNCTTSSCTWPTPFVSLGVFSACRDVTTLTNLTLRVDTGPLVPASNENWSFRTTTCTYSLNNTYTLSTYIQTIHFPLENSRPAEDASEWTQIKMISPDVDEGLGSFLERNRTYLATVLSYSTFFDQRQKRVPSVTPEPLSPEIFACGLYWCGQVYNNVSVVNGTLRSAGVFASYDLGMMYHSDGSRVAIQTNRTRSDVFRVPEDDRASFPANDTFTVSESAHIRLSDFFYQLFNITKLGGNEDFPVFPDIEQGLSGISDAIFKNKNITKTFENIATAMTEQVRVSNSSFGVSGLAWSNETYVNVRWAWMTLPLAVLVMSAAHLACTIITNGARGQRIWKSSSLALLFHGLNGWGPDELKLENIQEMESAAKSMRAQLRSASGNQTEFHRAP</sequence>
<evidence type="ECO:0000313" key="4">
    <source>
        <dbReference type="Proteomes" id="UP000774617"/>
    </source>
</evidence>